<sequence length="162" mass="18139">MPASFAINNAALTFVWVPVSAGPRQLWRKPKVKKGGSEDFSISCVSLHADLRQALVRSLQRRSSLPRSRQQRGPLAHFLVSSVSRPWQAERGTGRQLASQNGRAFACALGRLALGNTKTLTRWAALPARWTSRMSWQSPFAETLTQHKLCLDPLPRTRTHRD</sequence>
<evidence type="ECO:0000313" key="2">
    <source>
        <dbReference type="EMBL" id="KAK3399898.1"/>
    </source>
</evidence>
<gene>
    <name evidence="2" type="ORF">B0T20DRAFT_407342</name>
</gene>
<protein>
    <submittedName>
        <fullName evidence="2">Uncharacterized protein</fullName>
    </submittedName>
</protein>
<evidence type="ECO:0000313" key="3">
    <source>
        <dbReference type="Proteomes" id="UP001281003"/>
    </source>
</evidence>
<reference evidence="2" key="2">
    <citation type="submission" date="2023-07" db="EMBL/GenBank/DDBJ databases">
        <authorList>
            <consortium name="Lawrence Berkeley National Laboratory"/>
            <person name="Haridas S."/>
            <person name="Hensen N."/>
            <person name="Bonometti L."/>
            <person name="Westerberg I."/>
            <person name="Brannstrom I.O."/>
            <person name="Guillou S."/>
            <person name="Cros-Aarteil S."/>
            <person name="Calhoun S."/>
            <person name="Kuo A."/>
            <person name="Mondo S."/>
            <person name="Pangilinan J."/>
            <person name="Riley R."/>
            <person name="LaButti K."/>
            <person name="Andreopoulos B."/>
            <person name="Lipzen A."/>
            <person name="Chen C."/>
            <person name="Yanf M."/>
            <person name="Daum C."/>
            <person name="Ng V."/>
            <person name="Clum A."/>
            <person name="Steindorff A."/>
            <person name="Ohm R."/>
            <person name="Martin F."/>
            <person name="Silar P."/>
            <person name="Natvig D."/>
            <person name="Lalanne C."/>
            <person name="Gautier V."/>
            <person name="Ament-velasquez S.L."/>
            <person name="Kruys A."/>
            <person name="Hutchinson M.I."/>
            <person name="Powell A.J."/>
            <person name="Barry K."/>
            <person name="Miller A.N."/>
            <person name="Grigoriev I.V."/>
            <person name="Debuchy R."/>
            <person name="Gladieux P."/>
            <person name="Thoren M.H."/>
            <person name="Johannesson H."/>
        </authorList>
    </citation>
    <scope>NUCLEOTIDE SEQUENCE</scope>
    <source>
        <strain evidence="2">FGSC 1904</strain>
    </source>
</reference>
<evidence type="ECO:0000256" key="1">
    <source>
        <dbReference type="SAM" id="SignalP"/>
    </source>
</evidence>
<organism evidence="2 3">
    <name type="scientific">Sordaria brevicollis</name>
    <dbReference type="NCBI Taxonomy" id="83679"/>
    <lineage>
        <taxon>Eukaryota</taxon>
        <taxon>Fungi</taxon>
        <taxon>Dikarya</taxon>
        <taxon>Ascomycota</taxon>
        <taxon>Pezizomycotina</taxon>
        <taxon>Sordariomycetes</taxon>
        <taxon>Sordariomycetidae</taxon>
        <taxon>Sordariales</taxon>
        <taxon>Sordariaceae</taxon>
        <taxon>Sordaria</taxon>
    </lineage>
</organism>
<proteinExistence type="predicted"/>
<accession>A0AAE0PH52</accession>
<feature type="signal peptide" evidence="1">
    <location>
        <begin position="1"/>
        <end position="21"/>
    </location>
</feature>
<reference evidence="2" key="1">
    <citation type="journal article" date="2023" name="Mol. Phylogenet. Evol.">
        <title>Genome-scale phylogeny and comparative genomics of the fungal order Sordariales.</title>
        <authorList>
            <person name="Hensen N."/>
            <person name="Bonometti L."/>
            <person name="Westerberg I."/>
            <person name="Brannstrom I.O."/>
            <person name="Guillou S."/>
            <person name="Cros-Aarteil S."/>
            <person name="Calhoun S."/>
            <person name="Haridas S."/>
            <person name="Kuo A."/>
            <person name="Mondo S."/>
            <person name="Pangilinan J."/>
            <person name="Riley R."/>
            <person name="LaButti K."/>
            <person name="Andreopoulos B."/>
            <person name="Lipzen A."/>
            <person name="Chen C."/>
            <person name="Yan M."/>
            <person name="Daum C."/>
            <person name="Ng V."/>
            <person name="Clum A."/>
            <person name="Steindorff A."/>
            <person name="Ohm R.A."/>
            <person name="Martin F."/>
            <person name="Silar P."/>
            <person name="Natvig D.O."/>
            <person name="Lalanne C."/>
            <person name="Gautier V."/>
            <person name="Ament-Velasquez S.L."/>
            <person name="Kruys A."/>
            <person name="Hutchinson M.I."/>
            <person name="Powell A.J."/>
            <person name="Barry K."/>
            <person name="Miller A.N."/>
            <person name="Grigoriev I.V."/>
            <person name="Debuchy R."/>
            <person name="Gladieux P."/>
            <person name="Hiltunen Thoren M."/>
            <person name="Johannesson H."/>
        </authorList>
    </citation>
    <scope>NUCLEOTIDE SEQUENCE</scope>
    <source>
        <strain evidence="2">FGSC 1904</strain>
    </source>
</reference>
<dbReference type="Proteomes" id="UP001281003">
    <property type="component" value="Unassembled WGS sequence"/>
</dbReference>
<comment type="caution">
    <text evidence="2">The sequence shown here is derived from an EMBL/GenBank/DDBJ whole genome shotgun (WGS) entry which is preliminary data.</text>
</comment>
<dbReference type="AlphaFoldDB" id="A0AAE0PH52"/>
<dbReference type="EMBL" id="JAUTDP010000004">
    <property type="protein sequence ID" value="KAK3399898.1"/>
    <property type="molecule type" value="Genomic_DNA"/>
</dbReference>
<feature type="chain" id="PRO_5042225590" evidence="1">
    <location>
        <begin position="22"/>
        <end position="162"/>
    </location>
</feature>
<keyword evidence="3" id="KW-1185">Reference proteome</keyword>
<name>A0AAE0PH52_SORBR</name>
<keyword evidence="1" id="KW-0732">Signal</keyword>